<sequence length="166" mass="18000">PAEEPRFEDTEDVVLQKVLEASMTDAYPSQRGPLPPVVFREPDQGKYKPLPEVEGKGKGKVGEVQAAKVLLNLQTAKKKSPTDRYILQKRSKEPTESSGHGESLSLYAELGLSDSDSESDEINPAVIRSDYQEEDQARSDLGKQAEGQAGPNPGVIPESQPLTTPG</sequence>
<feature type="non-terminal residue" evidence="2">
    <location>
        <position position="166"/>
    </location>
</feature>
<comment type="caution">
    <text evidence="2">The sequence shown here is derived from an EMBL/GenBank/DDBJ whole genome shotgun (WGS) entry which is preliminary data.</text>
</comment>
<evidence type="ECO:0000313" key="2">
    <source>
        <dbReference type="EMBL" id="GFD35321.1"/>
    </source>
</evidence>
<proteinExistence type="predicted"/>
<feature type="non-terminal residue" evidence="2">
    <location>
        <position position="1"/>
    </location>
</feature>
<reference evidence="2" key="1">
    <citation type="journal article" date="2019" name="Sci. Rep.">
        <title>Draft genome of Tanacetum cinerariifolium, the natural source of mosquito coil.</title>
        <authorList>
            <person name="Yamashiro T."/>
            <person name="Shiraishi A."/>
            <person name="Satake H."/>
            <person name="Nakayama K."/>
        </authorList>
    </citation>
    <scope>NUCLEOTIDE SEQUENCE</scope>
</reference>
<accession>A0A699VQG1</accession>
<protein>
    <submittedName>
        <fullName evidence="2">Uncharacterized protein</fullName>
    </submittedName>
</protein>
<dbReference type="EMBL" id="BKCJ011457321">
    <property type="protein sequence ID" value="GFD35321.1"/>
    <property type="molecule type" value="Genomic_DNA"/>
</dbReference>
<gene>
    <name evidence="2" type="ORF">Tci_907290</name>
</gene>
<organism evidence="2">
    <name type="scientific">Tanacetum cinerariifolium</name>
    <name type="common">Dalmatian daisy</name>
    <name type="synonym">Chrysanthemum cinerariifolium</name>
    <dbReference type="NCBI Taxonomy" id="118510"/>
    <lineage>
        <taxon>Eukaryota</taxon>
        <taxon>Viridiplantae</taxon>
        <taxon>Streptophyta</taxon>
        <taxon>Embryophyta</taxon>
        <taxon>Tracheophyta</taxon>
        <taxon>Spermatophyta</taxon>
        <taxon>Magnoliopsida</taxon>
        <taxon>eudicotyledons</taxon>
        <taxon>Gunneridae</taxon>
        <taxon>Pentapetalae</taxon>
        <taxon>asterids</taxon>
        <taxon>campanulids</taxon>
        <taxon>Asterales</taxon>
        <taxon>Asteraceae</taxon>
        <taxon>Asteroideae</taxon>
        <taxon>Anthemideae</taxon>
        <taxon>Anthemidinae</taxon>
        <taxon>Tanacetum</taxon>
    </lineage>
</organism>
<dbReference type="AlphaFoldDB" id="A0A699VQG1"/>
<name>A0A699VQG1_TANCI</name>
<evidence type="ECO:0000256" key="1">
    <source>
        <dbReference type="SAM" id="MobiDB-lite"/>
    </source>
</evidence>
<feature type="compositionally biased region" description="Basic and acidic residues" evidence="1">
    <location>
        <begin position="40"/>
        <end position="61"/>
    </location>
</feature>
<feature type="region of interest" description="Disordered" evidence="1">
    <location>
        <begin position="75"/>
        <end position="166"/>
    </location>
</feature>
<feature type="region of interest" description="Disordered" evidence="1">
    <location>
        <begin position="23"/>
        <end position="61"/>
    </location>
</feature>